<feature type="transmembrane region" description="Helical" evidence="11">
    <location>
        <begin position="6"/>
        <end position="22"/>
    </location>
</feature>
<evidence type="ECO:0000256" key="4">
    <source>
        <dbReference type="ARBA" id="ARBA00022692"/>
    </source>
</evidence>
<dbReference type="GO" id="GO:0016887">
    <property type="term" value="F:ATP hydrolysis activity"/>
    <property type="evidence" value="ECO:0007669"/>
    <property type="project" value="InterPro"/>
</dbReference>
<evidence type="ECO:0000313" key="14">
    <source>
        <dbReference type="EMBL" id="WEW55053.1"/>
    </source>
</evidence>
<feature type="region of interest" description="Disordered" evidence="10">
    <location>
        <begin position="990"/>
        <end position="1068"/>
    </location>
</feature>
<comment type="similarity">
    <text evidence="9">Belongs to the ABC transporter superfamily. ABCB family. Heavy Metal importer (TC 3.A.1.210) subfamily.</text>
</comment>
<comment type="subcellular location">
    <subcellularLocation>
        <location evidence="1">Membrane</location>
        <topology evidence="1">Multi-pass membrane protein</topology>
    </subcellularLocation>
</comment>
<keyword evidence="8 11" id="KW-0472">Membrane</keyword>
<feature type="domain" description="ABC transmembrane type-1" evidence="13">
    <location>
        <begin position="183"/>
        <end position="466"/>
    </location>
</feature>
<dbReference type="GO" id="GO:0016020">
    <property type="term" value="C:membrane"/>
    <property type="evidence" value="ECO:0007669"/>
    <property type="project" value="UniProtKB-SubCell"/>
</dbReference>
<dbReference type="Gene3D" id="3.40.50.300">
    <property type="entry name" value="P-loop containing nucleotide triphosphate hydrolases"/>
    <property type="match status" value="1"/>
</dbReference>
<feature type="compositionally biased region" description="Polar residues" evidence="10">
    <location>
        <begin position="108"/>
        <end position="118"/>
    </location>
</feature>
<dbReference type="InterPro" id="IPR017871">
    <property type="entry name" value="ABC_transporter-like_CS"/>
</dbReference>
<dbReference type="PROSITE" id="PS50893">
    <property type="entry name" value="ABC_TRANSPORTER_2"/>
    <property type="match status" value="1"/>
</dbReference>
<evidence type="ECO:0000256" key="11">
    <source>
        <dbReference type="SAM" id="Phobius"/>
    </source>
</evidence>
<dbReference type="SMART" id="SM00382">
    <property type="entry name" value="AAA"/>
    <property type="match status" value="1"/>
</dbReference>
<feature type="compositionally biased region" description="Polar residues" evidence="10">
    <location>
        <begin position="1003"/>
        <end position="1016"/>
    </location>
</feature>
<feature type="compositionally biased region" description="Low complexity" evidence="10">
    <location>
        <begin position="123"/>
        <end position="142"/>
    </location>
</feature>
<keyword evidence="3" id="KW-0813">Transport</keyword>
<dbReference type="InterPro" id="IPR039421">
    <property type="entry name" value="Type_1_exporter"/>
</dbReference>
<dbReference type="PROSITE" id="PS00211">
    <property type="entry name" value="ABC_TRANSPORTER_1"/>
    <property type="match status" value="1"/>
</dbReference>
<dbReference type="InterPro" id="IPR003593">
    <property type="entry name" value="AAA+_ATPase"/>
</dbReference>
<feature type="domain" description="ABC transporter" evidence="12">
    <location>
        <begin position="500"/>
        <end position="734"/>
    </location>
</feature>
<dbReference type="InterPro" id="IPR011527">
    <property type="entry name" value="ABC1_TM_dom"/>
</dbReference>
<evidence type="ECO:0008006" key="16">
    <source>
        <dbReference type="Google" id="ProtNLM"/>
    </source>
</evidence>
<sequence>MALVFYSWASSLFWFVNLLCYLESTAPTAYPFYGTWITYLAAELLLFWFSLKLHLPHTNVEVVLRTFRLFLLVSLLLSTLGSRIVRPKIRKLDEENTPLLTAEGVAQEESQPMQNGRNGETYGSCNSKNNASAKSGSQTKSSPKSEEDDKDEERSLWDILAFLRTLFPYFWPSGKPGYQLLYLGIGGCLIIERIMNIVIPLQLGLIANLLTKSDGTVPWREIMVFIALRLLQSSGGLTAIRSFMWVPLEDLSYQKVSTTAFNHIMSLSCDFHDRKVSGAVWQTIVRGQYVKDVVNHICFMVIPTVIDLILAVTILYYLFDAYMALITAAVTVLFLWTSGKIITRQRSKRKVLIDKRLKEFNILCESTGNWKTVSYFNQVPHEQVRYRSAVRDHMKSRVGFRFWNGIENTIQSFVLLLGLMAACFIAAYEVVSGAKPIGSFVMLLSYWAQLSTPLQSLANGFGDTVRDMVDAEELLDLLTQKPSITDAPDAKPLVFENGCIEFNGVKFSYDGKRGILDNVSFRASPGQTTAIVGKTGGGKSTILKLLCRFYDPVAGTINIDGQDISKVTLDSLRAILGIVPQDPVLFRDTIMANIRYARLDATDEEIVNACKAVALHDKIMTFPDGYDALVGERGMKLSGGELQRVAIARAMIKNPKVVLLDEATSSVDSETEAHVQKSLKLLCAGRTTIVIAHRLSTVMNADQILVVNDGEIVEKGTHSGLLKRKGYYYRLCSWQGFASAHNAEITETPALLHDIDTIEMPTENGSSSCIQTRPENTSNDSLTHLADVEVPDVKRPLISTSEVPPQPSTDQLELCEHCRRCFSGGPSAGERFKVASHPGRILKPEAPEFVPRAFQNYHPSSLHPYYKQVDANHNDFNQRYTADHPPSGYASDTGESVEIRTSSEKKDCALLQLKGKFDENHTPTCSLHNAPENDVNVNGVSLGEEPLMRNEENGFFNGEEPLSARDGNIKKALARRKLAKSEPAGFMAAMNGDFESLDRGSDESQASGHEAANNQKPRSKLSDNIPQHRRRRRRNNWRRRKEMRTNTSTQTGTSAVRSPSTEIIDNVA</sequence>
<feature type="compositionally biased region" description="Polar residues" evidence="10">
    <location>
        <begin position="1045"/>
        <end position="1068"/>
    </location>
</feature>
<accession>A0AAF0DBB8</accession>
<dbReference type="InterPro" id="IPR027417">
    <property type="entry name" value="P-loop_NTPase"/>
</dbReference>
<dbReference type="Pfam" id="PF00005">
    <property type="entry name" value="ABC_tran"/>
    <property type="match status" value="1"/>
</dbReference>
<dbReference type="FunFam" id="3.40.50.300:FF:000287">
    <property type="entry name" value="Multidrug ABC transporter ATP-binding protein"/>
    <property type="match status" value="1"/>
</dbReference>
<name>A0AAF0DBB8_9EURO</name>
<feature type="region of interest" description="Disordered" evidence="10">
    <location>
        <begin position="101"/>
        <end position="150"/>
    </location>
</feature>
<evidence type="ECO:0000256" key="6">
    <source>
        <dbReference type="ARBA" id="ARBA00022840"/>
    </source>
</evidence>
<evidence type="ECO:0000259" key="13">
    <source>
        <dbReference type="PROSITE" id="PS50929"/>
    </source>
</evidence>
<evidence type="ECO:0000256" key="7">
    <source>
        <dbReference type="ARBA" id="ARBA00022989"/>
    </source>
</evidence>
<dbReference type="CDD" id="cd18583">
    <property type="entry name" value="ABC_6TM_HMT1"/>
    <property type="match status" value="1"/>
</dbReference>
<dbReference type="Pfam" id="PF00664">
    <property type="entry name" value="ABC_membrane"/>
    <property type="match status" value="1"/>
</dbReference>
<evidence type="ECO:0000256" key="8">
    <source>
        <dbReference type="ARBA" id="ARBA00023136"/>
    </source>
</evidence>
<feature type="transmembrane region" description="Helical" evidence="11">
    <location>
        <begin position="293"/>
        <end position="316"/>
    </location>
</feature>
<keyword evidence="5" id="KW-0547">Nucleotide-binding</keyword>
<evidence type="ECO:0000256" key="3">
    <source>
        <dbReference type="ARBA" id="ARBA00022448"/>
    </source>
</evidence>
<dbReference type="GO" id="GO:0005524">
    <property type="term" value="F:ATP binding"/>
    <property type="evidence" value="ECO:0007669"/>
    <property type="project" value="UniProtKB-KW"/>
</dbReference>
<organism evidence="14 15">
    <name type="scientific">Emydomyces testavorans</name>
    <dbReference type="NCBI Taxonomy" id="2070801"/>
    <lineage>
        <taxon>Eukaryota</taxon>
        <taxon>Fungi</taxon>
        <taxon>Dikarya</taxon>
        <taxon>Ascomycota</taxon>
        <taxon>Pezizomycotina</taxon>
        <taxon>Eurotiomycetes</taxon>
        <taxon>Eurotiomycetidae</taxon>
        <taxon>Onygenales</taxon>
        <taxon>Nannizziopsiaceae</taxon>
        <taxon>Emydomyces</taxon>
    </lineage>
</organism>
<gene>
    <name evidence="14" type="ORF">PRK78_000481</name>
</gene>
<evidence type="ECO:0000256" key="5">
    <source>
        <dbReference type="ARBA" id="ARBA00022741"/>
    </source>
</evidence>
<dbReference type="SUPFAM" id="SSF52540">
    <property type="entry name" value="P-loop containing nucleoside triphosphate hydrolases"/>
    <property type="match status" value="1"/>
</dbReference>
<dbReference type="PROSITE" id="PS50929">
    <property type="entry name" value="ABC_TM1F"/>
    <property type="match status" value="1"/>
</dbReference>
<dbReference type="AlphaFoldDB" id="A0AAF0DBB8"/>
<feature type="compositionally biased region" description="Basic residues" evidence="10">
    <location>
        <begin position="1027"/>
        <end position="1042"/>
    </location>
</feature>
<feature type="transmembrane region" description="Helical" evidence="11">
    <location>
        <begin position="322"/>
        <end position="342"/>
    </location>
</feature>
<keyword evidence="4 11" id="KW-0812">Transmembrane</keyword>
<feature type="transmembrane region" description="Helical" evidence="11">
    <location>
        <begin position="62"/>
        <end position="81"/>
    </location>
</feature>
<dbReference type="Proteomes" id="UP001219355">
    <property type="component" value="Chromosome 1"/>
</dbReference>
<dbReference type="PANTHER" id="PTHR24221">
    <property type="entry name" value="ATP-BINDING CASSETTE SUB-FAMILY B"/>
    <property type="match status" value="1"/>
</dbReference>
<dbReference type="InterPro" id="IPR036640">
    <property type="entry name" value="ABC1_TM_sf"/>
</dbReference>
<reference evidence="14" key="1">
    <citation type="submission" date="2023-03" db="EMBL/GenBank/DDBJ databases">
        <title>Emydomyces testavorans Genome Sequence.</title>
        <authorList>
            <person name="Hoyer L."/>
        </authorList>
    </citation>
    <scope>NUCLEOTIDE SEQUENCE</scope>
    <source>
        <strain evidence="14">16-2883</strain>
    </source>
</reference>
<proteinExistence type="inferred from homology"/>
<dbReference type="Gene3D" id="1.20.1560.10">
    <property type="entry name" value="ABC transporter type 1, transmembrane domain"/>
    <property type="match status" value="1"/>
</dbReference>
<keyword evidence="15" id="KW-1185">Reference proteome</keyword>
<evidence type="ECO:0000259" key="12">
    <source>
        <dbReference type="PROSITE" id="PS50893"/>
    </source>
</evidence>
<evidence type="ECO:0000256" key="1">
    <source>
        <dbReference type="ARBA" id="ARBA00004141"/>
    </source>
</evidence>
<feature type="transmembrane region" description="Helical" evidence="11">
    <location>
        <begin position="410"/>
        <end position="428"/>
    </location>
</feature>
<keyword evidence="7 11" id="KW-1133">Transmembrane helix</keyword>
<evidence type="ECO:0000256" key="10">
    <source>
        <dbReference type="SAM" id="MobiDB-lite"/>
    </source>
</evidence>
<dbReference type="PANTHER" id="PTHR24221:SF503">
    <property type="entry name" value="MITOCHONDRIAL POTASSIUM CHANNEL ATP-BINDING SUBUNIT"/>
    <property type="match status" value="1"/>
</dbReference>
<dbReference type="SUPFAM" id="SSF90123">
    <property type="entry name" value="ABC transporter transmembrane region"/>
    <property type="match status" value="1"/>
</dbReference>
<dbReference type="EMBL" id="CP120627">
    <property type="protein sequence ID" value="WEW55053.1"/>
    <property type="molecule type" value="Genomic_DNA"/>
</dbReference>
<dbReference type="InterPro" id="IPR003439">
    <property type="entry name" value="ABC_transporter-like_ATP-bd"/>
</dbReference>
<keyword evidence="6" id="KW-0067">ATP-binding</keyword>
<dbReference type="GO" id="GO:0140359">
    <property type="term" value="F:ABC-type transporter activity"/>
    <property type="evidence" value="ECO:0007669"/>
    <property type="project" value="InterPro"/>
</dbReference>
<evidence type="ECO:0000256" key="2">
    <source>
        <dbReference type="ARBA" id="ARBA00007577"/>
    </source>
</evidence>
<comment type="similarity">
    <text evidence="2">Belongs to the ABC transporter superfamily. ABCB family. Multidrug resistance exporter (TC 3.A.1.201) subfamily.</text>
</comment>
<feature type="transmembrane region" description="Helical" evidence="11">
    <location>
        <begin position="29"/>
        <end position="50"/>
    </location>
</feature>
<evidence type="ECO:0000313" key="15">
    <source>
        <dbReference type="Proteomes" id="UP001219355"/>
    </source>
</evidence>
<evidence type="ECO:0000256" key="9">
    <source>
        <dbReference type="ARBA" id="ARBA00024363"/>
    </source>
</evidence>
<protein>
    <recommendedName>
        <fullName evidence="16">Heavy metal tolerance protein</fullName>
    </recommendedName>
</protein>